<comment type="caution">
    <text evidence="2">The sequence shown here is derived from an EMBL/GenBank/DDBJ whole genome shotgun (WGS) entry which is preliminary data.</text>
</comment>
<dbReference type="EMBL" id="LCFB01000032">
    <property type="protein sequence ID" value="KKS83754.1"/>
    <property type="molecule type" value="Genomic_DNA"/>
</dbReference>
<dbReference type="STRING" id="1618436.UV59_C0032G0002"/>
<gene>
    <name evidence="2" type="ORF">UV59_C0032G0002</name>
</gene>
<evidence type="ECO:0000313" key="2">
    <source>
        <dbReference type="EMBL" id="KKS83754.1"/>
    </source>
</evidence>
<evidence type="ECO:0000313" key="3">
    <source>
        <dbReference type="Proteomes" id="UP000034543"/>
    </source>
</evidence>
<reference evidence="2 3" key="1">
    <citation type="journal article" date="2015" name="Nature">
        <title>rRNA introns, odd ribosomes, and small enigmatic genomes across a large radiation of phyla.</title>
        <authorList>
            <person name="Brown C.T."/>
            <person name="Hug L.A."/>
            <person name="Thomas B.C."/>
            <person name="Sharon I."/>
            <person name="Castelle C.J."/>
            <person name="Singh A."/>
            <person name="Wilkins M.J."/>
            <person name="Williams K.H."/>
            <person name="Banfield J.F."/>
        </authorList>
    </citation>
    <scope>NUCLEOTIDE SEQUENCE [LARGE SCALE GENOMIC DNA]</scope>
</reference>
<dbReference type="Proteomes" id="UP000034543">
    <property type="component" value="Unassembled WGS sequence"/>
</dbReference>
<protein>
    <recommendedName>
        <fullName evidence="1">DUF559 domain-containing protein</fullName>
    </recommendedName>
</protein>
<dbReference type="Pfam" id="PF04480">
    <property type="entry name" value="DUF559"/>
    <property type="match status" value="1"/>
</dbReference>
<proteinExistence type="predicted"/>
<evidence type="ECO:0000259" key="1">
    <source>
        <dbReference type="Pfam" id="PF04480"/>
    </source>
</evidence>
<dbReference type="AlphaFoldDB" id="A0A0G1CEE4"/>
<dbReference type="InterPro" id="IPR007569">
    <property type="entry name" value="DUF559"/>
</dbReference>
<name>A0A0G1CEE4_9BACT</name>
<feature type="domain" description="DUF559" evidence="1">
    <location>
        <begin position="37"/>
        <end position="78"/>
    </location>
</feature>
<organism evidence="2 3">
    <name type="scientific">Candidatus Gottesmanbacteria bacterium GW2011_GWA1_43_11</name>
    <dbReference type="NCBI Taxonomy" id="1618436"/>
    <lineage>
        <taxon>Bacteria</taxon>
        <taxon>Candidatus Gottesmaniibacteriota</taxon>
    </lineage>
</organism>
<accession>A0A0G1CEE4</accession>
<sequence>MSQQVTTSPRPSLQRKGINQINTQYFLKGSVGHLFLKRKLRREMPFPESLLWSKLRSKQLGVVFRRQHGIGDYIVDFY</sequence>